<organism evidence="2 3">
    <name type="scientific">Streptomyces carpaticus</name>
    <dbReference type="NCBI Taxonomy" id="285558"/>
    <lineage>
        <taxon>Bacteria</taxon>
        <taxon>Bacillati</taxon>
        <taxon>Actinomycetota</taxon>
        <taxon>Actinomycetes</taxon>
        <taxon>Kitasatosporales</taxon>
        <taxon>Streptomycetaceae</taxon>
        <taxon>Streptomyces</taxon>
    </lineage>
</organism>
<feature type="compositionally biased region" description="Pro residues" evidence="1">
    <location>
        <begin position="53"/>
        <end position="64"/>
    </location>
</feature>
<feature type="non-terminal residue" evidence="2">
    <location>
        <position position="1"/>
    </location>
</feature>
<keyword evidence="3" id="KW-1185">Reference proteome</keyword>
<sequence>TERSGGPRHARAADPGPDPDPRPVPPPLRPSGLPQRASRRGETPPAPHRSTGEPPPAAAHPQPTPEEAGEWMADYFAGAGTDAPEPPKG</sequence>
<accession>A0ABV4ZL25</accession>
<protein>
    <recommendedName>
        <fullName evidence="4">ATP-binding protein</fullName>
    </recommendedName>
</protein>
<dbReference type="EMBL" id="JBHGBT010000008">
    <property type="protein sequence ID" value="MFB4194821.1"/>
    <property type="molecule type" value="Genomic_DNA"/>
</dbReference>
<evidence type="ECO:0000313" key="3">
    <source>
        <dbReference type="Proteomes" id="UP001577267"/>
    </source>
</evidence>
<comment type="caution">
    <text evidence="2">The sequence shown here is derived from an EMBL/GenBank/DDBJ whole genome shotgun (WGS) entry which is preliminary data.</text>
</comment>
<proteinExistence type="predicted"/>
<feature type="region of interest" description="Disordered" evidence="1">
    <location>
        <begin position="1"/>
        <end position="89"/>
    </location>
</feature>
<dbReference type="Proteomes" id="UP001577267">
    <property type="component" value="Unassembled WGS sequence"/>
</dbReference>
<gene>
    <name evidence="2" type="ORF">ACE11A_10715</name>
</gene>
<name>A0ABV4ZL25_9ACTN</name>
<feature type="compositionally biased region" description="Basic residues" evidence="1">
    <location>
        <begin position="1"/>
        <end position="10"/>
    </location>
</feature>
<evidence type="ECO:0000256" key="1">
    <source>
        <dbReference type="SAM" id="MobiDB-lite"/>
    </source>
</evidence>
<feature type="compositionally biased region" description="Pro residues" evidence="1">
    <location>
        <begin position="16"/>
        <end position="29"/>
    </location>
</feature>
<evidence type="ECO:0000313" key="2">
    <source>
        <dbReference type="EMBL" id="MFB4194821.1"/>
    </source>
</evidence>
<reference evidence="2 3" key="1">
    <citation type="submission" date="2024-09" db="EMBL/GenBank/DDBJ databases">
        <title>Draft genome sequence of multifaceted antimicrobials producing Streptomyces sp. strain FH1.</title>
        <authorList>
            <person name="Hassan F."/>
            <person name="Ali H."/>
            <person name="Hassan N."/>
            <person name="Nawaz A."/>
        </authorList>
    </citation>
    <scope>NUCLEOTIDE SEQUENCE [LARGE SCALE GENOMIC DNA]</scope>
    <source>
        <strain evidence="2 3">FH1</strain>
    </source>
</reference>
<evidence type="ECO:0008006" key="4">
    <source>
        <dbReference type="Google" id="ProtNLM"/>
    </source>
</evidence>